<dbReference type="EMBL" id="JALJOV010000406">
    <property type="protein sequence ID" value="KAK9863973.1"/>
    <property type="molecule type" value="Genomic_DNA"/>
</dbReference>
<name>A0AAW1T4X9_9CHLO</name>
<protein>
    <submittedName>
        <fullName evidence="2">Uncharacterized protein</fullName>
    </submittedName>
</protein>
<dbReference type="Gene3D" id="3.40.395.10">
    <property type="entry name" value="Adenoviral Proteinase, Chain A"/>
    <property type="match status" value="1"/>
</dbReference>
<sequence length="116" mass="12530">MPVVQKTSDCQVAEALAGAVIARMADSPVIQLSSRDPSHGKPDGGSTTGPTAQPKSLRALYPANGVNAVELTEKELVRLNEGEMANDSVIDFFLKLTYAVLPPYKQDQIHFFHSFS</sequence>
<evidence type="ECO:0000313" key="2">
    <source>
        <dbReference type="EMBL" id="KAK9863973.1"/>
    </source>
</evidence>
<feature type="region of interest" description="Disordered" evidence="1">
    <location>
        <begin position="31"/>
        <end position="55"/>
    </location>
</feature>
<dbReference type="AlphaFoldDB" id="A0AAW1T4X9"/>
<dbReference type="Proteomes" id="UP001485043">
    <property type="component" value="Unassembled WGS sequence"/>
</dbReference>
<proteinExistence type="predicted"/>
<accession>A0AAW1T4X9</accession>
<evidence type="ECO:0000313" key="3">
    <source>
        <dbReference type="Proteomes" id="UP001485043"/>
    </source>
</evidence>
<gene>
    <name evidence="2" type="ORF">WJX84_002832</name>
</gene>
<keyword evidence="3" id="KW-1185">Reference proteome</keyword>
<reference evidence="2 3" key="1">
    <citation type="journal article" date="2024" name="Nat. Commun.">
        <title>Phylogenomics reveals the evolutionary origins of lichenization in chlorophyte algae.</title>
        <authorList>
            <person name="Puginier C."/>
            <person name="Libourel C."/>
            <person name="Otte J."/>
            <person name="Skaloud P."/>
            <person name="Haon M."/>
            <person name="Grisel S."/>
            <person name="Petersen M."/>
            <person name="Berrin J.G."/>
            <person name="Delaux P.M."/>
            <person name="Dal Grande F."/>
            <person name="Keller J."/>
        </authorList>
    </citation>
    <scope>NUCLEOTIDE SEQUENCE [LARGE SCALE GENOMIC DNA]</scope>
    <source>
        <strain evidence="2 3">SAG 2523</strain>
    </source>
</reference>
<evidence type="ECO:0000256" key="1">
    <source>
        <dbReference type="SAM" id="MobiDB-lite"/>
    </source>
</evidence>
<comment type="caution">
    <text evidence="2">The sequence shown here is derived from an EMBL/GenBank/DDBJ whole genome shotgun (WGS) entry which is preliminary data.</text>
</comment>
<dbReference type="InterPro" id="IPR038765">
    <property type="entry name" value="Papain-like_cys_pep_sf"/>
</dbReference>
<dbReference type="SUPFAM" id="SSF54001">
    <property type="entry name" value="Cysteine proteinases"/>
    <property type="match status" value="1"/>
</dbReference>
<organism evidence="2 3">
    <name type="scientific">Apatococcus fuscideae</name>
    <dbReference type="NCBI Taxonomy" id="2026836"/>
    <lineage>
        <taxon>Eukaryota</taxon>
        <taxon>Viridiplantae</taxon>
        <taxon>Chlorophyta</taxon>
        <taxon>core chlorophytes</taxon>
        <taxon>Trebouxiophyceae</taxon>
        <taxon>Chlorellales</taxon>
        <taxon>Chlorellaceae</taxon>
        <taxon>Apatococcus</taxon>
    </lineage>
</organism>